<protein>
    <submittedName>
        <fullName evidence="1">Uncharacterized protein</fullName>
    </submittedName>
</protein>
<evidence type="ECO:0000313" key="1">
    <source>
        <dbReference type="EMBL" id="MBC2903172.1"/>
    </source>
</evidence>
<proteinExistence type="predicted"/>
<comment type="caution">
    <text evidence="1">The sequence shown here is derived from an EMBL/GenBank/DDBJ whole genome shotgun (WGS) entry which is preliminary data.</text>
</comment>
<dbReference type="Proteomes" id="UP000584670">
    <property type="component" value="Unassembled WGS sequence"/>
</dbReference>
<keyword evidence="2" id="KW-1185">Reference proteome</keyword>
<dbReference type="AlphaFoldDB" id="A0A7X1M9K0"/>
<accession>A0A7X1M9K0</accession>
<reference evidence="1 2" key="1">
    <citation type="submission" date="2020-08" db="EMBL/GenBank/DDBJ databases">
        <title>Streptomyces sp. PSKA01 genome sequencing and assembly.</title>
        <authorList>
            <person name="Mandal S."/>
            <person name="Maiti P.K."/>
            <person name="Das P."/>
        </authorList>
    </citation>
    <scope>NUCLEOTIDE SEQUENCE [LARGE SCALE GENOMIC DNA]</scope>
    <source>
        <strain evidence="1 2">PSKA01</strain>
    </source>
</reference>
<dbReference type="RefSeq" id="WP_186283059.1">
    <property type="nucleotide sequence ID" value="NZ_JACMSF010000015.1"/>
</dbReference>
<gene>
    <name evidence="1" type="ORF">H4N64_16455</name>
</gene>
<dbReference type="EMBL" id="JACMSF010000015">
    <property type="protein sequence ID" value="MBC2903172.1"/>
    <property type="molecule type" value="Genomic_DNA"/>
</dbReference>
<name>A0A7X1M9K0_9ACTN</name>
<evidence type="ECO:0000313" key="2">
    <source>
        <dbReference type="Proteomes" id="UP000584670"/>
    </source>
</evidence>
<sequence>MTMEILFVRTDPVQEIAAESGTLDYLKDVLRPKTVEPRATPEFLEAARSCDWPLAYDETLRPGIVHCRPTPAAAPPLSVAEIEEYMRALMPADQPKEPS</sequence>
<organism evidence="1 2">
    <name type="scientific">Streptomyces cupreus</name>
    <dbReference type="NCBI Taxonomy" id="2759956"/>
    <lineage>
        <taxon>Bacteria</taxon>
        <taxon>Bacillati</taxon>
        <taxon>Actinomycetota</taxon>
        <taxon>Actinomycetes</taxon>
        <taxon>Kitasatosporales</taxon>
        <taxon>Streptomycetaceae</taxon>
        <taxon>Streptomyces</taxon>
    </lineage>
</organism>